<evidence type="ECO:0000313" key="7">
    <source>
        <dbReference type="Proteomes" id="UP000583929"/>
    </source>
</evidence>
<dbReference type="EMBL" id="JAATIP010000069">
    <property type="protein sequence ID" value="KAF4379364.1"/>
    <property type="molecule type" value="Genomic_DNA"/>
</dbReference>
<feature type="domain" description="N-acetyltransferase" evidence="3">
    <location>
        <begin position="90"/>
        <end position="247"/>
    </location>
</feature>
<evidence type="ECO:0000259" key="3">
    <source>
        <dbReference type="PROSITE" id="PS51186"/>
    </source>
</evidence>
<dbReference type="AlphaFoldDB" id="A0A7J6G8V7"/>
<keyword evidence="2" id="KW-0012">Acyltransferase</keyword>
<evidence type="ECO:0000313" key="4">
    <source>
        <dbReference type="EMBL" id="KAF4379364.1"/>
    </source>
</evidence>
<evidence type="ECO:0000313" key="6">
    <source>
        <dbReference type="Proteomes" id="UP000525078"/>
    </source>
</evidence>
<evidence type="ECO:0000256" key="1">
    <source>
        <dbReference type="ARBA" id="ARBA00022679"/>
    </source>
</evidence>
<keyword evidence="1" id="KW-0808">Transferase</keyword>
<dbReference type="InterPro" id="IPR051016">
    <property type="entry name" value="Diverse_Substrate_AcTransf"/>
</dbReference>
<dbReference type="PROSITE" id="PS51186">
    <property type="entry name" value="GNAT"/>
    <property type="match status" value="1"/>
</dbReference>
<dbReference type="Proteomes" id="UP000525078">
    <property type="component" value="Unassembled WGS sequence"/>
</dbReference>
<dbReference type="FunFam" id="3.40.630.30:FF:000099">
    <property type="entry name" value="probable acetyltransferase NATA1-like"/>
    <property type="match status" value="1"/>
</dbReference>
<dbReference type="SUPFAM" id="SSF55729">
    <property type="entry name" value="Acyl-CoA N-acyltransferases (Nat)"/>
    <property type="match status" value="1"/>
</dbReference>
<dbReference type="PANTHER" id="PTHR10545:SF29">
    <property type="entry name" value="GH14572P-RELATED"/>
    <property type="match status" value="1"/>
</dbReference>
<gene>
    <name evidence="4" type="ORF">F8388_013582</name>
    <name evidence="5" type="ORF">G4B88_025429</name>
</gene>
<name>A0A7J6G8V7_CANSA</name>
<dbReference type="Pfam" id="PF00583">
    <property type="entry name" value="Acetyltransf_1"/>
    <property type="match status" value="1"/>
</dbReference>
<evidence type="ECO:0000256" key="2">
    <source>
        <dbReference type="ARBA" id="ARBA00023315"/>
    </source>
</evidence>
<dbReference type="PANTHER" id="PTHR10545">
    <property type="entry name" value="DIAMINE N-ACETYLTRANSFERASE"/>
    <property type="match status" value="1"/>
</dbReference>
<dbReference type="GO" id="GO:0008080">
    <property type="term" value="F:N-acetyltransferase activity"/>
    <property type="evidence" value="ECO:0007669"/>
    <property type="project" value="TreeGrafter"/>
</dbReference>
<reference evidence="6 7" key="1">
    <citation type="journal article" date="2020" name="bioRxiv">
        <title>Sequence and annotation of 42 cannabis genomes reveals extensive copy number variation in cannabinoid synthesis and pathogen resistance genes.</title>
        <authorList>
            <person name="Mckernan K.J."/>
            <person name="Helbert Y."/>
            <person name="Kane L.T."/>
            <person name="Ebling H."/>
            <person name="Zhang L."/>
            <person name="Liu B."/>
            <person name="Eaton Z."/>
            <person name="Mclaughlin S."/>
            <person name="Kingan S."/>
            <person name="Baybayan P."/>
            <person name="Concepcion G."/>
            <person name="Jordan M."/>
            <person name="Riva A."/>
            <person name="Barbazuk W."/>
            <person name="Harkins T."/>
        </authorList>
    </citation>
    <scope>NUCLEOTIDE SEQUENCE [LARGE SCALE GENOMIC DNA]</scope>
    <source>
        <strain evidence="6 7">cv. Jamaican Lion 4</strain>
        <strain evidence="5">Father</strain>
        <strain evidence="4">Mother</strain>
        <tissue evidence="4">Leaf</tissue>
    </source>
</reference>
<organism evidence="4 6">
    <name type="scientific">Cannabis sativa</name>
    <name type="common">Hemp</name>
    <name type="synonym">Marijuana</name>
    <dbReference type="NCBI Taxonomy" id="3483"/>
    <lineage>
        <taxon>Eukaryota</taxon>
        <taxon>Viridiplantae</taxon>
        <taxon>Streptophyta</taxon>
        <taxon>Embryophyta</taxon>
        <taxon>Tracheophyta</taxon>
        <taxon>Spermatophyta</taxon>
        <taxon>Magnoliopsida</taxon>
        <taxon>eudicotyledons</taxon>
        <taxon>Gunneridae</taxon>
        <taxon>Pentapetalae</taxon>
        <taxon>rosids</taxon>
        <taxon>fabids</taxon>
        <taxon>Rosales</taxon>
        <taxon>Cannabaceae</taxon>
        <taxon>Cannabis</taxon>
    </lineage>
</organism>
<proteinExistence type="predicted"/>
<dbReference type="EMBL" id="JAATIQ010000026">
    <property type="protein sequence ID" value="KAF4398450.1"/>
    <property type="molecule type" value="Genomic_DNA"/>
</dbReference>
<keyword evidence="7" id="KW-1185">Reference proteome</keyword>
<dbReference type="InterPro" id="IPR000182">
    <property type="entry name" value="GNAT_dom"/>
</dbReference>
<dbReference type="CDD" id="cd04301">
    <property type="entry name" value="NAT_SF"/>
    <property type="match status" value="1"/>
</dbReference>
<protein>
    <recommendedName>
        <fullName evidence="3">N-acetyltransferase domain-containing protein</fullName>
    </recommendedName>
</protein>
<dbReference type="Proteomes" id="UP000583929">
    <property type="component" value="Unassembled WGS sequence"/>
</dbReference>
<evidence type="ECO:0000313" key="5">
    <source>
        <dbReference type="EMBL" id="KAF4398450.1"/>
    </source>
</evidence>
<sequence>MEYFLSLLTAAAAPPPPSPAPASTAPHNSTQMAFPVFTRIRLAQPTDVPQIHKLIHQMAIFERLTHLFTATEASLSSVLFKSPPFQSVTIFILEVSSQPFIIEEEEDLINNSPPLYQPKFQTANLDHPIAEDPEIETFKSLNSGDNVVIGGFALFFPNYSPFLGKPGFYVENLFVRERYRRNGLGKMLLIAVVKKAVEMGCGRVEWVVLDWNVNAIKFYEEMGAQIQHDYRFCRLTGDAFQAYASTN</sequence>
<dbReference type="Gene3D" id="3.40.630.30">
    <property type="match status" value="1"/>
</dbReference>
<accession>A0A7J6G8V7</accession>
<comment type="caution">
    <text evidence="4">The sequence shown here is derived from an EMBL/GenBank/DDBJ whole genome shotgun (WGS) entry which is preliminary data.</text>
</comment>
<dbReference type="InterPro" id="IPR016181">
    <property type="entry name" value="Acyl_CoA_acyltransferase"/>
</dbReference>